<evidence type="ECO:0000256" key="1">
    <source>
        <dbReference type="SAM" id="MobiDB-lite"/>
    </source>
</evidence>
<protein>
    <submittedName>
        <fullName evidence="2">Uncharacterized protein</fullName>
    </submittedName>
</protein>
<evidence type="ECO:0000313" key="2">
    <source>
        <dbReference type="EMBL" id="JAD63732.1"/>
    </source>
</evidence>
<feature type="region of interest" description="Disordered" evidence="1">
    <location>
        <begin position="1"/>
        <end position="65"/>
    </location>
</feature>
<sequence length="166" mass="16162">MTVPPGEGPQGGPLASDLGGWGPGPGRAAPDPQRGGTVGGEAATDGEESSQTGGEEDGDAGQGRWNTWLCWPLPLLAPARNCGCGDVGKALCSHVHGAGEAVVLDVGVEVRRAQVGPDAPEGAPARFPAAPHRGHDGTGRDGGRLGVAAAVGGDVVAVVGGMVAPG</sequence>
<feature type="region of interest" description="Disordered" evidence="1">
    <location>
        <begin position="116"/>
        <end position="138"/>
    </location>
</feature>
<name>A0A0A9BWU1_ARUDO</name>
<dbReference type="EMBL" id="GBRH01234163">
    <property type="protein sequence ID" value="JAD63732.1"/>
    <property type="molecule type" value="Transcribed_RNA"/>
</dbReference>
<feature type="compositionally biased region" description="Low complexity" evidence="1">
    <location>
        <begin position="26"/>
        <end position="35"/>
    </location>
</feature>
<proteinExistence type="predicted"/>
<dbReference type="AlphaFoldDB" id="A0A0A9BWU1"/>
<organism evidence="2">
    <name type="scientific">Arundo donax</name>
    <name type="common">Giant reed</name>
    <name type="synonym">Donax arundinaceus</name>
    <dbReference type="NCBI Taxonomy" id="35708"/>
    <lineage>
        <taxon>Eukaryota</taxon>
        <taxon>Viridiplantae</taxon>
        <taxon>Streptophyta</taxon>
        <taxon>Embryophyta</taxon>
        <taxon>Tracheophyta</taxon>
        <taxon>Spermatophyta</taxon>
        <taxon>Magnoliopsida</taxon>
        <taxon>Liliopsida</taxon>
        <taxon>Poales</taxon>
        <taxon>Poaceae</taxon>
        <taxon>PACMAD clade</taxon>
        <taxon>Arundinoideae</taxon>
        <taxon>Arundineae</taxon>
        <taxon>Arundo</taxon>
    </lineage>
</organism>
<accession>A0A0A9BWU1</accession>
<reference evidence="2" key="1">
    <citation type="submission" date="2014-09" db="EMBL/GenBank/DDBJ databases">
        <authorList>
            <person name="Magalhaes I.L.F."/>
            <person name="Oliveira U."/>
            <person name="Santos F.R."/>
            <person name="Vidigal T.H.D.A."/>
            <person name="Brescovit A.D."/>
            <person name="Santos A.J."/>
        </authorList>
    </citation>
    <scope>NUCLEOTIDE SEQUENCE</scope>
    <source>
        <tissue evidence="2">Shoot tissue taken approximately 20 cm above the soil surface</tissue>
    </source>
</reference>
<reference evidence="2" key="2">
    <citation type="journal article" date="2015" name="Data Brief">
        <title>Shoot transcriptome of the giant reed, Arundo donax.</title>
        <authorList>
            <person name="Barrero R.A."/>
            <person name="Guerrero F.D."/>
            <person name="Moolhuijzen P."/>
            <person name="Goolsby J.A."/>
            <person name="Tidwell J."/>
            <person name="Bellgard S.E."/>
            <person name="Bellgard M.I."/>
        </authorList>
    </citation>
    <scope>NUCLEOTIDE SEQUENCE</scope>
    <source>
        <tissue evidence="2">Shoot tissue taken approximately 20 cm above the soil surface</tissue>
    </source>
</reference>
<feature type="compositionally biased region" description="Acidic residues" evidence="1">
    <location>
        <begin position="44"/>
        <end position="59"/>
    </location>
</feature>